<dbReference type="InterPro" id="IPR029044">
    <property type="entry name" value="Nucleotide-diphossugar_trans"/>
</dbReference>
<dbReference type="Pfam" id="PF05704">
    <property type="entry name" value="Caps_synth"/>
    <property type="match status" value="1"/>
</dbReference>
<organism evidence="1 2">
    <name type="scientific">Segatella hominis</name>
    <dbReference type="NCBI Taxonomy" id="2518605"/>
    <lineage>
        <taxon>Bacteria</taxon>
        <taxon>Pseudomonadati</taxon>
        <taxon>Bacteroidota</taxon>
        <taxon>Bacteroidia</taxon>
        <taxon>Bacteroidales</taxon>
        <taxon>Prevotellaceae</taxon>
        <taxon>Segatella</taxon>
    </lineage>
</organism>
<gene>
    <name evidence="1" type="ORF">EXN75_15290</name>
</gene>
<accession>A0A4Y8V2T8</accession>
<name>A0A4Y8V2T8_9BACT</name>
<dbReference type="OrthoDB" id="9802881at2"/>
<dbReference type="Gene3D" id="3.90.550.20">
    <property type="match status" value="1"/>
</dbReference>
<reference evidence="1 2" key="1">
    <citation type="submission" date="2019-02" db="EMBL/GenBank/DDBJ databases">
        <title>Draft Genome Sequence of the Prevotella sp. BCRC 81118, Isolated from Human Feces.</title>
        <authorList>
            <person name="Huang C.-H."/>
        </authorList>
    </citation>
    <scope>NUCLEOTIDE SEQUENCE [LARGE SCALE GENOMIC DNA]</scope>
    <source>
        <strain evidence="1 2">BCRC 81118</strain>
    </source>
</reference>
<sequence>MGVLWTGVCALVRCALKGRSLKAAYPVITEKVDGILIRRYRYILDEMKVRDAEDLTPNDGGVPKIVWFSWLQGIDQAPDLVKVCLASQRKHLPDYEFRVFDLSNYQQWIELPEYIVRKYKKGLIPAASFSDLLRLAVLQKYGGVWMDATVFCSGFGNEKLQGRWDRIMQSELTVFRYFKRGTMAPVGLSNWFIAAVPLQIVISSVLDMLLAYWKDYNCLVDYYIFHLFLGLSLREFPMVEARMPRENSYHSILLGDALGRTFHQEQWQDLIDHVSFHKLNYRKVGEVSRNPRGYYWYIVS</sequence>
<dbReference type="InterPro" id="IPR008441">
    <property type="entry name" value="AfumC-like_glycosyl_Trfase"/>
</dbReference>
<dbReference type="GeneID" id="302996625"/>
<proteinExistence type="predicted"/>
<dbReference type="GO" id="GO:0051999">
    <property type="term" value="P:mannosyl-inositol phosphorylceramide biosynthetic process"/>
    <property type="evidence" value="ECO:0007669"/>
    <property type="project" value="TreeGrafter"/>
</dbReference>
<dbReference type="EMBL" id="SGVY01000063">
    <property type="protein sequence ID" value="TFH73883.1"/>
    <property type="molecule type" value="Genomic_DNA"/>
</dbReference>
<dbReference type="InterPro" id="IPR051706">
    <property type="entry name" value="Glycosyltransferase_domain"/>
</dbReference>
<dbReference type="RefSeq" id="WP_134844471.1">
    <property type="nucleotide sequence ID" value="NZ_SGVY01000063.1"/>
</dbReference>
<protein>
    <recommendedName>
        <fullName evidence="3">Capsular biosynthesis protein</fullName>
    </recommendedName>
</protein>
<evidence type="ECO:0000313" key="2">
    <source>
        <dbReference type="Proteomes" id="UP000297872"/>
    </source>
</evidence>
<dbReference type="GO" id="GO:0016020">
    <property type="term" value="C:membrane"/>
    <property type="evidence" value="ECO:0007669"/>
    <property type="project" value="GOC"/>
</dbReference>
<evidence type="ECO:0008006" key="3">
    <source>
        <dbReference type="Google" id="ProtNLM"/>
    </source>
</evidence>
<dbReference type="AlphaFoldDB" id="A0A4Y8V2T8"/>
<dbReference type="PANTHER" id="PTHR32385">
    <property type="entry name" value="MANNOSYL PHOSPHORYLINOSITOL CERAMIDE SYNTHASE"/>
    <property type="match status" value="1"/>
</dbReference>
<dbReference type="GO" id="GO:0000030">
    <property type="term" value="F:mannosyltransferase activity"/>
    <property type="evidence" value="ECO:0007669"/>
    <property type="project" value="TreeGrafter"/>
</dbReference>
<keyword evidence="2" id="KW-1185">Reference proteome</keyword>
<dbReference type="Proteomes" id="UP000297872">
    <property type="component" value="Unassembled WGS sequence"/>
</dbReference>
<comment type="caution">
    <text evidence="1">The sequence shown here is derived from an EMBL/GenBank/DDBJ whole genome shotgun (WGS) entry which is preliminary data.</text>
</comment>
<evidence type="ECO:0000313" key="1">
    <source>
        <dbReference type="EMBL" id="TFH73883.1"/>
    </source>
</evidence>
<dbReference type="SUPFAM" id="SSF53448">
    <property type="entry name" value="Nucleotide-diphospho-sugar transferases"/>
    <property type="match status" value="1"/>
</dbReference>
<dbReference type="PANTHER" id="PTHR32385:SF15">
    <property type="entry name" value="INOSITOL PHOSPHOCERAMIDE MANNOSYLTRANSFERASE 1"/>
    <property type="match status" value="1"/>
</dbReference>